<protein>
    <submittedName>
        <fullName evidence="2">DNA polymerase I</fullName>
        <ecNumber evidence="2">2.7.7.7</ecNumber>
    </submittedName>
</protein>
<dbReference type="GO" id="GO:0003887">
    <property type="term" value="F:DNA-directed DNA polymerase activity"/>
    <property type="evidence" value="ECO:0007669"/>
    <property type="project" value="UniProtKB-EC"/>
</dbReference>
<reference evidence="2 3" key="1">
    <citation type="submission" date="2018-06" db="EMBL/GenBank/DDBJ databases">
        <authorList>
            <consortium name="Pathogen Informatics"/>
            <person name="Doyle S."/>
        </authorList>
    </citation>
    <scope>NUCLEOTIDE SEQUENCE [LARGE SCALE GENOMIC DNA]</scope>
    <source>
        <strain evidence="2 3">NCTC7878</strain>
    </source>
</reference>
<sequence>MNKLVLIDGNSLSFRAFYALPLLSNKAGIHTNAVYGFAMLLEKILKEEKAKSFFSSV</sequence>
<dbReference type="Proteomes" id="UP000249913">
    <property type="component" value="Unassembled WGS sequence"/>
</dbReference>
<dbReference type="SUPFAM" id="SSF88723">
    <property type="entry name" value="PIN domain-like"/>
    <property type="match status" value="1"/>
</dbReference>
<evidence type="ECO:0000313" key="3">
    <source>
        <dbReference type="Proteomes" id="UP000249913"/>
    </source>
</evidence>
<dbReference type="InterPro" id="IPR020046">
    <property type="entry name" value="5-3_exonucl_a-hlix_arch_N"/>
</dbReference>
<dbReference type="Gene3D" id="3.40.50.1010">
    <property type="entry name" value="5'-nuclease"/>
    <property type="match status" value="1"/>
</dbReference>
<evidence type="ECO:0000259" key="1">
    <source>
        <dbReference type="Pfam" id="PF02739"/>
    </source>
</evidence>
<dbReference type="GO" id="GO:0016788">
    <property type="term" value="F:hydrolase activity, acting on ester bonds"/>
    <property type="evidence" value="ECO:0007669"/>
    <property type="project" value="UniProtKB-ARBA"/>
</dbReference>
<dbReference type="GO" id="GO:0003677">
    <property type="term" value="F:DNA binding"/>
    <property type="evidence" value="ECO:0007669"/>
    <property type="project" value="InterPro"/>
</dbReference>
<keyword evidence="2" id="KW-0808">Transferase</keyword>
<dbReference type="EMBL" id="UAUX01000015">
    <property type="protein sequence ID" value="SQA00088.1"/>
    <property type="molecule type" value="Genomic_DNA"/>
</dbReference>
<keyword evidence="2" id="KW-0548">Nucleotidyltransferase</keyword>
<organism evidence="2 3">
    <name type="scientific">Staphylococcus aureus</name>
    <dbReference type="NCBI Taxonomy" id="1280"/>
    <lineage>
        <taxon>Bacteria</taxon>
        <taxon>Bacillati</taxon>
        <taxon>Bacillota</taxon>
        <taxon>Bacilli</taxon>
        <taxon>Bacillales</taxon>
        <taxon>Staphylococcaceae</taxon>
        <taxon>Staphylococcus</taxon>
    </lineage>
</organism>
<accession>A0A2X2K286</accession>
<evidence type="ECO:0000313" key="2">
    <source>
        <dbReference type="EMBL" id="SQA00088.1"/>
    </source>
</evidence>
<proteinExistence type="predicted"/>
<dbReference type="AlphaFoldDB" id="A0A2X2K286"/>
<dbReference type="InterPro" id="IPR029060">
    <property type="entry name" value="PIN-like_dom_sf"/>
</dbReference>
<dbReference type="GO" id="GO:0004518">
    <property type="term" value="F:nuclease activity"/>
    <property type="evidence" value="ECO:0007669"/>
    <property type="project" value="UniProtKB-ARBA"/>
</dbReference>
<name>A0A2X2K286_STAAU</name>
<gene>
    <name evidence="2" type="primary">polA_5</name>
    <name evidence="2" type="ORF">NCTC7878_03245</name>
</gene>
<dbReference type="Pfam" id="PF02739">
    <property type="entry name" value="5_3_exonuc_N"/>
    <property type="match status" value="1"/>
</dbReference>
<dbReference type="EC" id="2.7.7.7" evidence="2"/>
<feature type="domain" description="5'-3' exonuclease alpha-helical arch N-terminal" evidence="1">
    <location>
        <begin position="3"/>
        <end position="52"/>
    </location>
</feature>